<dbReference type="AlphaFoldDB" id="A0A4Y9RWN9"/>
<feature type="chain" id="PRO_5021405122" description="Conjugal transfer protein TraN" evidence="1">
    <location>
        <begin position="19"/>
        <end position="430"/>
    </location>
</feature>
<dbReference type="OrthoDB" id="5297981at2"/>
<feature type="signal peptide" evidence="1">
    <location>
        <begin position="1"/>
        <end position="18"/>
    </location>
</feature>
<organism evidence="2 3">
    <name type="scientific">Zemynaea arenosa</name>
    <dbReference type="NCBI Taxonomy" id="2561931"/>
    <lineage>
        <taxon>Bacteria</taxon>
        <taxon>Pseudomonadati</taxon>
        <taxon>Pseudomonadota</taxon>
        <taxon>Betaproteobacteria</taxon>
        <taxon>Burkholderiales</taxon>
        <taxon>Oxalobacteraceae</taxon>
        <taxon>Telluria group</taxon>
        <taxon>Zemynaea</taxon>
    </lineage>
</organism>
<dbReference type="Proteomes" id="UP000298438">
    <property type="component" value="Unassembled WGS sequence"/>
</dbReference>
<evidence type="ECO:0000256" key="1">
    <source>
        <dbReference type="SAM" id="SignalP"/>
    </source>
</evidence>
<dbReference type="RefSeq" id="WP_135208985.1">
    <property type="nucleotide sequence ID" value="NZ_SPVF01000252.1"/>
</dbReference>
<reference evidence="2 3" key="1">
    <citation type="submission" date="2019-03" db="EMBL/GenBank/DDBJ databases">
        <title>Draft Genome Sequence of Massilia arenosa sp. nov., a Novel Massilia Species Isolated from a Sandy-loam Maize Soil.</title>
        <authorList>
            <person name="Raths R."/>
            <person name="Peta V."/>
            <person name="Bucking H."/>
        </authorList>
    </citation>
    <scope>NUCLEOTIDE SEQUENCE [LARGE SCALE GENOMIC DNA]</scope>
    <source>
        <strain evidence="2 3">MC02</strain>
    </source>
</reference>
<protein>
    <recommendedName>
        <fullName evidence="4">Conjugal transfer protein TraN</fullName>
    </recommendedName>
</protein>
<sequence length="430" mass="45361">MKLATVLCLLVAAGSAAAQDANDLDAARQGNSFASSQARPGAINDLVPGASLTPPQAGLNARDLRQSANAQVRYCATHVSDPSCAGIVQATEDAQRPRVGPGNNDPTVVGARQVFSDPGVALGGLGQFSGCALNGVCSRDQFCLGARCFSTRYTNDADFAQTMTFMEAVREAGVYLDPATTKVFSGQPNVCRDRLLKNCCYSDSAGASMSNQRLFTTGSRLVYDLLMNSTNRNFVKAGLTALMSGGGFTGTYSTFGISVAVNGSSLPAGSMVLGSGENYVIAIDPWSLAITATIFIVAELSQCSKAESLAALKEGAHLCHSIGTWCSECFRVLGHCVSCIERSTGKCCFNSRLARMINEQGRQQLGLGWGTPERPACDGFTVADLQRLDFSRMDLTEFYDSIVPSMPNVPAMQAGARERAANCYRGGGKC</sequence>
<gene>
    <name evidence="2" type="ORF">E4L96_20055</name>
</gene>
<comment type="caution">
    <text evidence="2">The sequence shown here is derived from an EMBL/GenBank/DDBJ whole genome shotgun (WGS) entry which is preliminary data.</text>
</comment>
<evidence type="ECO:0000313" key="3">
    <source>
        <dbReference type="Proteomes" id="UP000298438"/>
    </source>
</evidence>
<name>A0A4Y9RWN9_9BURK</name>
<evidence type="ECO:0000313" key="2">
    <source>
        <dbReference type="EMBL" id="TFW13392.1"/>
    </source>
</evidence>
<accession>A0A4Y9RWN9</accession>
<dbReference type="InterPro" id="IPR014121">
    <property type="entry name" value="TraN_Ftype"/>
</dbReference>
<keyword evidence="1" id="KW-0732">Signal</keyword>
<dbReference type="EMBL" id="SPVF01000252">
    <property type="protein sequence ID" value="TFW13392.1"/>
    <property type="molecule type" value="Genomic_DNA"/>
</dbReference>
<dbReference type="Pfam" id="PF06986">
    <property type="entry name" value="F_T4SS_TraN"/>
    <property type="match status" value="2"/>
</dbReference>
<proteinExistence type="predicted"/>
<keyword evidence="3" id="KW-1185">Reference proteome</keyword>
<evidence type="ECO:0008006" key="4">
    <source>
        <dbReference type="Google" id="ProtNLM"/>
    </source>
</evidence>